<dbReference type="RefSeq" id="WP_076571463.1">
    <property type="nucleotide sequence ID" value="NZ_FNOS01000003.1"/>
</dbReference>
<dbReference type="SUPFAM" id="SSF52821">
    <property type="entry name" value="Rhodanese/Cell cycle control phosphatase"/>
    <property type="match status" value="1"/>
</dbReference>
<dbReference type="Pfam" id="PF00581">
    <property type="entry name" value="Rhodanese"/>
    <property type="match status" value="1"/>
</dbReference>
<evidence type="ECO:0000313" key="3">
    <source>
        <dbReference type="Proteomes" id="UP000198647"/>
    </source>
</evidence>
<dbReference type="InterPro" id="IPR050229">
    <property type="entry name" value="GlpE_sulfurtransferase"/>
</dbReference>
<dbReference type="InterPro" id="IPR001763">
    <property type="entry name" value="Rhodanese-like_dom"/>
</dbReference>
<sequence length="95" mass="10613">MKTIQAHEVETQYSDLNVIDVREADEVAEGKIPGAIHIPLGVLEYRMNELNKKEAYVTVCRSGGRSSQAARFLENQGYDVTNMEGGMMNYDGKTE</sequence>
<dbReference type="CDD" id="cd00158">
    <property type="entry name" value="RHOD"/>
    <property type="match status" value="1"/>
</dbReference>
<gene>
    <name evidence="2" type="ORF">SAMN04488081_1482</name>
</gene>
<proteinExistence type="predicted"/>
<dbReference type="SMART" id="SM00450">
    <property type="entry name" value="RHOD"/>
    <property type="match status" value="1"/>
</dbReference>
<dbReference type="InterPro" id="IPR036873">
    <property type="entry name" value="Rhodanese-like_dom_sf"/>
</dbReference>
<name>A0A1H3F247_9BACI</name>
<comment type="caution">
    <text evidence="2">The sequence shown here is derived from an EMBL/GenBank/DDBJ whole genome shotgun (WGS) entry which is preliminary data.</text>
</comment>
<dbReference type="PANTHER" id="PTHR43031:SF17">
    <property type="entry name" value="SULFURTRANSFERASE YTWF-RELATED"/>
    <property type="match status" value="1"/>
</dbReference>
<dbReference type="PROSITE" id="PS50206">
    <property type="entry name" value="RHODANESE_3"/>
    <property type="match status" value="1"/>
</dbReference>
<evidence type="ECO:0000259" key="1">
    <source>
        <dbReference type="PROSITE" id="PS50206"/>
    </source>
</evidence>
<protein>
    <submittedName>
        <fullName evidence="2">Rhodanese-related sulfurtransferase</fullName>
    </submittedName>
</protein>
<keyword evidence="3" id="KW-1185">Reference proteome</keyword>
<dbReference type="Proteomes" id="UP000198647">
    <property type="component" value="Unassembled WGS sequence"/>
</dbReference>
<dbReference type="Gene3D" id="3.40.250.10">
    <property type="entry name" value="Rhodanese-like domain"/>
    <property type="match status" value="1"/>
</dbReference>
<reference evidence="2 3" key="1">
    <citation type="submission" date="2016-10" db="EMBL/GenBank/DDBJ databases">
        <authorList>
            <person name="Varghese N."/>
            <person name="Submissions S."/>
        </authorList>
    </citation>
    <scope>NUCLEOTIDE SEQUENCE [LARGE SCALE GENOMIC DNA]</scope>
    <source>
        <strain evidence="2 3">DSM 20748</strain>
    </source>
</reference>
<organism evidence="2 3">
    <name type="scientific">Salimicrobium album</name>
    <dbReference type="NCBI Taxonomy" id="50717"/>
    <lineage>
        <taxon>Bacteria</taxon>
        <taxon>Bacillati</taxon>
        <taxon>Bacillota</taxon>
        <taxon>Bacilli</taxon>
        <taxon>Bacillales</taxon>
        <taxon>Bacillaceae</taxon>
        <taxon>Salimicrobium</taxon>
    </lineage>
</organism>
<dbReference type="PANTHER" id="PTHR43031">
    <property type="entry name" value="FAD-DEPENDENT OXIDOREDUCTASE"/>
    <property type="match status" value="1"/>
</dbReference>
<accession>A0A1H3F247</accession>
<evidence type="ECO:0000313" key="2">
    <source>
        <dbReference type="EMBL" id="SDX85086.1"/>
    </source>
</evidence>
<dbReference type="EMBL" id="FNOS01000003">
    <property type="protein sequence ID" value="SDX85086.1"/>
    <property type="molecule type" value="Genomic_DNA"/>
</dbReference>
<feature type="domain" description="Rhodanese" evidence="1">
    <location>
        <begin position="12"/>
        <end position="95"/>
    </location>
</feature>